<sequence>MSSDKIDIIEIASNWPSLGQGNHSEVVRWHHSLLKSVVDEIATLKQEIVDLKKVNEMQANELIQLKSSPSTATSTPVSFAAIIAGQSTESKQQQHQLINFIATKNKDRQEREQNIIISGT</sequence>
<name>A0A3M7QYP9_BRAPC</name>
<proteinExistence type="predicted"/>
<dbReference type="Proteomes" id="UP000276133">
    <property type="component" value="Unassembled WGS sequence"/>
</dbReference>
<evidence type="ECO:0000313" key="3">
    <source>
        <dbReference type="Proteomes" id="UP000276133"/>
    </source>
</evidence>
<comment type="caution">
    <text evidence="2">The sequence shown here is derived from an EMBL/GenBank/DDBJ whole genome shotgun (WGS) entry which is preliminary data.</text>
</comment>
<evidence type="ECO:0000256" key="1">
    <source>
        <dbReference type="SAM" id="Coils"/>
    </source>
</evidence>
<keyword evidence="1" id="KW-0175">Coiled coil</keyword>
<reference evidence="2 3" key="1">
    <citation type="journal article" date="2018" name="Sci. Rep.">
        <title>Genomic signatures of local adaptation to the degree of environmental predictability in rotifers.</title>
        <authorList>
            <person name="Franch-Gras L."/>
            <person name="Hahn C."/>
            <person name="Garcia-Roger E.M."/>
            <person name="Carmona M.J."/>
            <person name="Serra M."/>
            <person name="Gomez A."/>
        </authorList>
    </citation>
    <scope>NUCLEOTIDE SEQUENCE [LARGE SCALE GENOMIC DNA]</scope>
    <source>
        <strain evidence="2">HYR1</strain>
    </source>
</reference>
<organism evidence="2 3">
    <name type="scientific">Brachionus plicatilis</name>
    <name type="common">Marine rotifer</name>
    <name type="synonym">Brachionus muelleri</name>
    <dbReference type="NCBI Taxonomy" id="10195"/>
    <lineage>
        <taxon>Eukaryota</taxon>
        <taxon>Metazoa</taxon>
        <taxon>Spiralia</taxon>
        <taxon>Gnathifera</taxon>
        <taxon>Rotifera</taxon>
        <taxon>Eurotatoria</taxon>
        <taxon>Monogononta</taxon>
        <taxon>Pseudotrocha</taxon>
        <taxon>Ploima</taxon>
        <taxon>Brachionidae</taxon>
        <taxon>Brachionus</taxon>
    </lineage>
</organism>
<protein>
    <submittedName>
        <fullName evidence="2">Uncharacterized protein</fullName>
    </submittedName>
</protein>
<dbReference type="EMBL" id="REGN01004815">
    <property type="protein sequence ID" value="RNA16085.1"/>
    <property type="molecule type" value="Genomic_DNA"/>
</dbReference>
<gene>
    <name evidence="2" type="ORF">BpHYR1_007195</name>
</gene>
<dbReference type="AlphaFoldDB" id="A0A3M7QYP9"/>
<evidence type="ECO:0000313" key="2">
    <source>
        <dbReference type="EMBL" id="RNA16085.1"/>
    </source>
</evidence>
<accession>A0A3M7QYP9</accession>
<keyword evidence="3" id="KW-1185">Reference proteome</keyword>
<feature type="coiled-coil region" evidence="1">
    <location>
        <begin position="34"/>
        <end position="61"/>
    </location>
</feature>